<sequence>MASSSSVVKLEYYQTDAKMVVTLFEKNLEEAKVNVMCEPKKLKVTAGEKVLLNTSLYGEVLSNEVVYSVKPRKVEITLKKKENKHWDALEDKQKDEEDAKKAASTDKWSSMIQEVEKEEEESKDVQGLFQKIFQNCDDDAKRAMLKSYTESKGTVLSTNWSEIGKKETEIKPPDSMEYVPPQL</sequence>
<dbReference type="Proteomes" id="UP000887580">
    <property type="component" value="Unplaced"/>
</dbReference>
<protein>
    <submittedName>
        <fullName evidence="2">Uncharacterized protein</fullName>
    </submittedName>
</protein>
<reference evidence="2" key="1">
    <citation type="submission" date="2022-11" db="UniProtKB">
        <authorList>
            <consortium name="WormBaseParasite"/>
        </authorList>
    </citation>
    <scope>IDENTIFICATION</scope>
</reference>
<dbReference type="WBParaSite" id="PS1159_v2.g13528.t1">
    <property type="protein sequence ID" value="PS1159_v2.g13528.t1"/>
    <property type="gene ID" value="PS1159_v2.g13528"/>
</dbReference>
<organism evidence="1 2">
    <name type="scientific">Panagrolaimus sp. PS1159</name>
    <dbReference type="NCBI Taxonomy" id="55785"/>
    <lineage>
        <taxon>Eukaryota</taxon>
        <taxon>Metazoa</taxon>
        <taxon>Ecdysozoa</taxon>
        <taxon>Nematoda</taxon>
        <taxon>Chromadorea</taxon>
        <taxon>Rhabditida</taxon>
        <taxon>Tylenchina</taxon>
        <taxon>Panagrolaimomorpha</taxon>
        <taxon>Panagrolaimoidea</taxon>
        <taxon>Panagrolaimidae</taxon>
        <taxon>Panagrolaimus</taxon>
    </lineage>
</organism>
<proteinExistence type="predicted"/>
<evidence type="ECO:0000313" key="2">
    <source>
        <dbReference type="WBParaSite" id="PS1159_v2.g13528.t1"/>
    </source>
</evidence>
<evidence type="ECO:0000313" key="1">
    <source>
        <dbReference type="Proteomes" id="UP000887580"/>
    </source>
</evidence>
<name>A0AC35F3K5_9BILA</name>
<accession>A0AC35F3K5</accession>